<keyword evidence="2" id="KW-1185">Reference proteome</keyword>
<name>A0A8J3Y289_9ACTN</name>
<gene>
    <name evidence="1" type="ORF">Pth03_78150</name>
</gene>
<protein>
    <submittedName>
        <fullName evidence="1">Uncharacterized protein</fullName>
    </submittedName>
</protein>
<evidence type="ECO:0000313" key="1">
    <source>
        <dbReference type="EMBL" id="GII59426.1"/>
    </source>
</evidence>
<comment type="caution">
    <text evidence="1">The sequence shown here is derived from an EMBL/GenBank/DDBJ whole genome shotgun (WGS) entry which is preliminary data.</text>
</comment>
<accession>A0A8J3Y289</accession>
<sequence length="459" mass="51547">MPLHDSYPVANGLRTDHPIPDLPFVDDSHIPLDDPRALEAVGRHRGDGMWGRHDDSRHDGGWAAFTTDPIRHDLAWSVRWHPDHGRSVVLYRDNDAAGMHHWLQSPALLFRSGGYWFDGTSWYRPPQVFDLASEEFVRRRVPAATTVTAADLLTTNRKPTSSHVLHVDEVDLDALPSPDRWLDDLASWAAQHQGPIPLSRCVVKISAPELTGDQLVGVAEMAQIAGVAPSTLRAYISRKEGDVPQPQATVSGRNVWARPVAEEWAERRRRSPDSVEETISIQHGEASVPAGVAEVWDNFTRFFVSSLWENPDRRKRWALRWRTQSAVEEVAKSLGWQVAVNLGNIVPTEALAATIRHAVLDEFATGQQLRQENGFDRHDFYGITPLVAEMLDWLVRHEPHLAGATINEIIGEAERRLQISREVSTRSIATALDLDGKLDDDTLDEFLDKVVIPSERKSR</sequence>
<dbReference type="Proteomes" id="UP000605992">
    <property type="component" value="Unassembled WGS sequence"/>
</dbReference>
<dbReference type="EMBL" id="BOOR01000085">
    <property type="protein sequence ID" value="GII59426.1"/>
    <property type="molecule type" value="Genomic_DNA"/>
</dbReference>
<reference evidence="1" key="1">
    <citation type="submission" date="2021-01" db="EMBL/GenBank/DDBJ databases">
        <title>Whole genome shotgun sequence of Planotetraspora thailandica NBRC 104271.</title>
        <authorList>
            <person name="Komaki H."/>
            <person name="Tamura T."/>
        </authorList>
    </citation>
    <scope>NUCLEOTIDE SEQUENCE</scope>
    <source>
        <strain evidence="1">NBRC 104271</strain>
    </source>
</reference>
<proteinExistence type="predicted"/>
<evidence type="ECO:0000313" key="2">
    <source>
        <dbReference type="Proteomes" id="UP000605992"/>
    </source>
</evidence>
<organism evidence="1 2">
    <name type="scientific">Planotetraspora thailandica</name>
    <dbReference type="NCBI Taxonomy" id="487172"/>
    <lineage>
        <taxon>Bacteria</taxon>
        <taxon>Bacillati</taxon>
        <taxon>Actinomycetota</taxon>
        <taxon>Actinomycetes</taxon>
        <taxon>Streptosporangiales</taxon>
        <taxon>Streptosporangiaceae</taxon>
        <taxon>Planotetraspora</taxon>
    </lineage>
</organism>
<dbReference type="AlphaFoldDB" id="A0A8J3Y289"/>